<evidence type="ECO:0000256" key="1">
    <source>
        <dbReference type="ARBA" id="ARBA00005964"/>
    </source>
</evidence>
<dbReference type="STRING" id="416450.A0A1V6Q3U1"/>
<dbReference type="EC" id="3.1.1.-" evidence="3"/>
<dbReference type="SUPFAM" id="SSF53474">
    <property type="entry name" value="alpha/beta-Hydrolases"/>
    <property type="match status" value="1"/>
</dbReference>
<dbReference type="InterPro" id="IPR019819">
    <property type="entry name" value="Carboxylesterase_B_CS"/>
</dbReference>
<dbReference type="Gene3D" id="3.40.50.1820">
    <property type="entry name" value="alpha/beta hydrolase"/>
    <property type="match status" value="2"/>
</dbReference>
<keyword evidence="2 3" id="KW-0378">Hydrolase</keyword>
<dbReference type="EMBL" id="MDYN01000015">
    <property type="protein sequence ID" value="OQD83687.1"/>
    <property type="molecule type" value="Genomic_DNA"/>
</dbReference>
<evidence type="ECO:0000259" key="4">
    <source>
        <dbReference type="Pfam" id="PF00135"/>
    </source>
</evidence>
<dbReference type="InterPro" id="IPR029058">
    <property type="entry name" value="AB_hydrolase_fold"/>
</dbReference>
<dbReference type="PANTHER" id="PTHR43918">
    <property type="entry name" value="ACETYLCHOLINESTERASE"/>
    <property type="match status" value="1"/>
</dbReference>
<evidence type="ECO:0000313" key="5">
    <source>
        <dbReference type="EMBL" id="OQD83687.1"/>
    </source>
</evidence>
<evidence type="ECO:0000256" key="2">
    <source>
        <dbReference type="ARBA" id="ARBA00022801"/>
    </source>
</evidence>
<dbReference type="GO" id="GO:0052689">
    <property type="term" value="F:carboxylic ester hydrolase activity"/>
    <property type="evidence" value="ECO:0007669"/>
    <property type="project" value="TreeGrafter"/>
</dbReference>
<dbReference type="PROSITE" id="PS00122">
    <property type="entry name" value="CARBOXYLESTERASE_B_1"/>
    <property type="match status" value="1"/>
</dbReference>
<feature type="signal peptide" evidence="3">
    <location>
        <begin position="1"/>
        <end position="23"/>
    </location>
</feature>
<dbReference type="AlphaFoldDB" id="A0A1V6Q3U1"/>
<gene>
    <name evidence="5" type="ORF">PENANT_c015G10985</name>
</gene>
<keyword evidence="6" id="KW-1185">Reference proteome</keyword>
<sequence>MTGFWKVTGSAILFAACLPGAYAQKCSSHPKEHVGASVRTSSGLIKGHPAPYRPEVSEYLGIPYASPPTGDLRFAPPVAFASEDTIEASSDCPANTGSTPTDYPGYTPQAIKILKSFRQELGTFQSEDCLYLNVWTRTTVSESKPVLLWIHGGRFTNGGANNPYYDGQSLADEHDVIVVTINYRLNIFGFSGAPNLPQNVALLDQRMAVEWVQRNIAVFGGDPERISIFGQSAGGSSVDYYAHAWAENPIVAGLISHSGTSLSFVPNTAEESASYFYTVSKALGCGDADSDADEVVKCVRQKPFTDVVKAAGKVSAASSPALPQPVFHPTEDGVTVFDNYAQRTSAGKYAHLPYLINSNNYEAGYYRISAYGGNVSLTDDQWDKYNLAAFTCPSGTSARGRATNGVPIWQSHYFGDWDNLHLYPGSGTYHGVDLLMLFGTAEHVSGIRNSDKEDEFAHYMASAWVAFASDPREGLTKFGWPQYNADESTLVALAYNGKNAEFLRPSDVEQGCAALKGNNTYGKGAF</sequence>
<name>A0A1V6Q3U1_9EURO</name>
<dbReference type="GO" id="GO:0017000">
    <property type="term" value="P:antibiotic biosynthetic process"/>
    <property type="evidence" value="ECO:0007669"/>
    <property type="project" value="UniProtKB-ARBA"/>
</dbReference>
<dbReference type="PANTHER" id="PTHR43918:SF4">
    <property type="entry name" value="CARBOXYLIC ESTER HYDROLASE"/>
    <property type="match status" value="1"/>
</dbReference>
<dbReference type="PROSITE" id="PS00941">
    <property type="entry name" value="CARBOXYLESTERASE_B_2"/>
    <property type="match status" value="1"/>
</dbReference>
<feature type="domain" description="Carboxylesterase type B" evidence="4">
    <location>
        <begin position="37"/>
        <end position="374"/>
    </location>
</feature>
<dbReference type="InterPro" id="IPR050654">
    <property type="entry name" value="AChE-related_enzymes"/>
</dbReference>
<reference evidence="6" key="1">
    <citation type="journal article" date="2017" name="Nat. Microbiol.">
        <title>Global analysis of biosynthetic gene clusters reveals vast potential of secondary metabolite production in Penicillium species.</title>
        <authorList>
            <person name="Nielsen J.C."/>
            <person name="Grijseels S."/>
            <person name="Prigent S."/>
            <person name="Ji B."/>
            <person name="Dainat J."/>
            <person name="Nielsen K.F."/>
            <person name="Frisvad J.C."/>
            <person name="Workman M."/>
            <person name="Nielsen J."/>
        </authorList>
    </citation>
    <scope>NUCLEOTIDE SEQUENCE [LARGE SCALE GENOMIC DNA]</scope>
    <source>
        <strain evidence="6">IBT 31811</strain>
    </source>
</reference>
<dbReference type="InterPro" id="IPR002018">
    <property type="entry name" value="CarbesteraseB"/>
</dbReference>
<proteinExistence type="inferred from homology"/>
<protein>
    <recommendedName>
        <fullName evidence="3">Carboxylic ester hydrolase</fullName>
        <ecNumber evidence="3">3.1.1.-</ecNumber>
    </recommendedName>
</protein>
<comment type="similarity">
    <text evidence="1 3">Belongs to the type-B carboxylesterase/lipase family.</text>
</comment>
<comment type="caution">
    <text evidence="5">The sequence shown here is derived from an EMBL/GenBank/DDBJ whole genome shotgun (WGS) entry which is preliminary data.</text>
</comment>
<organism evidence="5 6">
    <name type="scientific">Penicillium antarcticum</name>
    <dbReference type="NCBI Taxonomy" id="416450"/>
    <lineage>
        <taxon>Eukaryota</taxon>
        <taxon>Fungi</taxon>
        <taxon>Dikarya</taxon>
        <taxon>Ascomycota</taxon>
        <taxon>Pezizomycotina</taxon>
        <taxon>Eurotiomycetes</taxon>
        <taxon>Eurotiomycetidae</taxon>
        <taxon>Eurotiales</taxon>
        <taxon>Aspergillaceae</taxon>
        <taxon>Penicillium</taxon>
    </lineage>
</organism>
<dbReference type="GO" id="GO:0072330">
    <property type="term" value="P:monocarboxylic acid biosynthetic process"/>
    <property type="evidence" value="ECO:0007669"/>
    <property type="project" value="UniProtKB-ARBA"/>
</dbReference>
<evidence type="ECO:0000313" key="6">
    <source>
        <dbReference type="Proteomes" id="UP000191672"/>
    </source>
</evidence>
<dbReference type="InterPro" id="IPR019826">
    <property type="entry name" value="Carboxylesterase_B_AS"/>
</dbReference>
<keyword evidence="3" id="KW-0732">Signal</keyword>
<feature type="chain" id="PRO_5011828610" description="Carboxylic ester hydrolase" evidence="3">
    <location>
        <begin position="24"/>
        <end position="526"/>
    </location>
</feature>
<evidence type="ECO:0000256" key="3">
    <source>
        <dbReference type="RuleBase" id="RU361235"/>
    </source>
</evidence>
<dbReference type="Pfam" id="PF00135">
    <property type="entry name" value="COesterase"/>
    <property type="match status" value="1"/>
</dbReference>
<dbReference type="PROSITE" id="PS51257">
    <property type="entry name" value="PROKAR_LIPOPROTEIN"/>
    <property type="match status" value="1"/>
</dbReference>
<dbReference type="Proteomes" id="UP000191672">
    <property type="component" value="Unassembled WGS sequence"/>
</dbReference>
<accession>A0A1V6Q3U1</accession>